<reference evidence="2 3" key="1">
    <citation type="submission" date="2019-01" db="EMBL/GenBank/DDBJ databases">
        <authorList>
            <person name="Alioto T."/>
            <person name="Alioto T."/>
        </authorList>
    </citation>
    <scope>NUCLEOTIDE SEQUENCE [LARGE SCALE GENOMIC DNA]</scope>
</reference>
<keyword evidence="3" id="KW-1185">Reference proteome</keyword>
<dbReference type="AlphaFoldDB" id="A0A485MQG8"/>
<organism evidence="2 3">
    <name type="scientific">Lynx pardinus</name>
    <name type="common">Iberian lynx</name>
    <name type="synonym">Felis pardina</name>
    <dbReference type="NCBI Taxonomy" id="191816"/>
    <lineage>
        <taxon>Eukaryota</taxon>
        <taxon>Metazoa</taxon>
        <taxon>Chordata</taxon>
        <taxon>Craniata</taxon>
        <taxon>Vertebrata</taxon>
        <taxon>Euteleostomi</taxon>
        <taxon>Mammalia</taxon>
        <taxon>Eutheria</taxon>
        <taxon>Laurasiatheria</taxon>
        <taxon>Carnivora</taxon>
        <taxon>Feliformia</taxon>
        <taxon>Felidae</taxon>
        <taxon>Felinae</taxon>
        <taxon>Lynx</taxon>
    </lineage>
</organism>
<gene>
    <name evidence="2" type="ORF">LYPA_23C012855</name>
</gene>
<dbReference type="Proteomes" id="UP000386466">
    <property type="component" value="Unassembled WGS sequence"/>
</dbReference>
<accession>A0A485MQG8</accession>
<evidence type="ECO:0000256" key="1">
    <source>
        <dbReference type="SAM" id="MobiDB-lite"/>
    </source>
</evidence>
<feature type="compositionally biased region" description="Acidic residues" evidence="1">
    <location>
        <begin position="81"/>
        <end position="92"/>
    </location>
</feature>
<sequence>MGSPRELSILLGETWPDCILGNDLEGLAHEYELPVVNEIVSLWKTVGLEVNEDNIQELAEEHGQELNSEQLMDLHCKQEQEAMEEISSTEEEEGKKAEESVTSIEVKEMHKMWETVQNSVEKHHPNEAIAVRVMYLLKDNAMSHLRNPQKEAKASVIG</sequence>
<dbReference type="EMBL" id="CAAGRJ010005350">
    <property type="protein sequence ID" value="VFV23265.1"/>
    <property type="molecule type" value="Genomic_DNA"/>
</dbReference>
<name>A0A485MQG8_LYNPA</name>
<proteinExistence type="predicted"/>
<evidence type="ECO:0000313" key="2">
    <source>
        <dbReference type="EMBL" id="VFV23265.1"/>
    </source>
</evidence>
<feature type="region of interest" description="Disordered" evidence="1">
    <location>
        <begin position="79"/>
        <end position="100"/>
    </location>
</feature>
<protein>
    <submittedName>
        <fullName evidence="2">Uncharacterized protein</fullName>
    </submittedName>
</protein>
<evidence type="ECO:0000313" key="3">
    <source>
        <dbReference type="Proteomes" id="UP000386466"/>
    </source>
</evidence>